<dbReference type="PANTHER" id="PTHR45744">
    <property type="entry name" value="TYROSINE AMINOTRANSFERASE"/>
    <property type="match status" value="1"/>
</dbReference>
<gene>
    <name evidence="7" type="primary">SUR1</name>
    <name evidence="7" type="ORF">QJS10_CPB12g00991</name>
</gene>
<dbReference type="Gene3D" id="3.90.1150.10">
    <property type="entry name" value="Aspartate Aminotransferase, domain 1"/>
    <property type="match status" value="1"/>
</dbReference>
<dbReference type="Gene3D" id="3.40.640.10">
    <property type="entry name" value="Type I PLP-dependent aspartate aminotransferase-like (Major domain)"/>
    <property type="match status" value="1"/>
</dbReference>
<dbReference type="AlphaFoldDB" id="A0AAV9DL62"/>
<feature type="modified residue" description="N6-(pyridoxal phosphate)lysine" evidence="5">
    <location>
        <position position="238"/>
    </location>
</feature>
<dbReference type="EMBL" id="JAUJYO010000012">
    <property type="protein sequence ID" value="KAK1301745.1"/>
    <property type="molecule type" value="Genomic_DNA"/>
</dbReference>
<evidence type="ECO:0000256" key="1">
    <source>
        <dbReference type="ARBA" id="ARBA00001933"/>
    </source>
</evidence>
<dbReference type="InterPro" id="IPR004839">
    <property type="entry name" value="Aminotransferase_I/II_large"/>
</dbReference>
<dbReference type="CDD" id="cd00609">
    <property type="entry name" value="AAT_like"/>
    <property type="match status" value="1"/>
</dbReference>
<protein>
    <submittedName>
        <fullName evidence="7">S-alkyl-thiohydroximate lyase SUR1</fullName>
    </submittedName>
</protein>
<dbReference type="InterPro" id="IPR004838">
    <property type="entry name" value="NHTrfase_class1_PyrdxlP-BS"/>
</dbReference>
<dbReference type="PIRSF" id="PIRSF000517">
    <property type="entry name" value="Tyr_transaminase"/>
    <property type="match status" value="1"/>
</dbReference>
<proteinExistence type="inferred from homology"/>
<dbReference type="SUPFAM" id="SSF53383">
    <property type="entry name" value="PLP-dependent transferases"/>
    <property type="match status" value="1"/>
</dbReference>
<evidence type="ECO:0000313" key="7">
    <source>
        <dbReference type="EMBL" id="KAK1301745.1"/>
    </source>
</evidence>
<dbReference type="InterPro" id="IPR015421">
    <property type="entry name" value="PyrdxlP-dep_Trfase_major"/>
</dbReference>
<keyword evidence="8" id="KW-1185">Reference proteome</keyword>
<evidence type="ECO:0000259" key="6">
    <source>
        <dbReference type="Pfam" id="PF00155"/>
    </source>
</evidence>
<comment type="caution">
    <text evidence="7">The sequence shown here is derived from an EMBL/GenBank/DDBJ whole genome shotgun (WGS) entry which is preliminary data.</text>
</comment>
<evidence type="ECO:0000256" key="2">
    <source>
        <dbReference type="ARBA" id="ARBA00007441"/>
    </source>
</evidence>
<dbReference type="NCBIfam" id="TIGR01265">
    <property type="entry name" value="tyr_nico_aTase"/>
    <property type="match status" value="1"/>
</dbReference>
<evidence type="ECO:0000256" key="5">
    <source>
        <dbReference type="PIRSR" id="PIRSR000517-1"/>
    </source>
</evidence>
<comment type="similarity">
    <text evidence="2 4">Belongs to the class-I pyridoxal-phosphate-dependent aminotransferase family.</text>
</comment>
<name>A0AAV9DL62_ACOCL</name>
<evidence type="ECO:0000313" key="8">
    <source>
        <dbReference type="Proteomes" id="UP001180020"/>
    </source>
</evidence>
<accession>A0AAV9DL62</accession>
<evidence type="ECO:0000256" key="3">
    <source>
        <dbReference type="ARBA" id="ARBA00022898"/>
    </source>
</evidence>
<dbReference type="InterPro" id="IPR005958">
    <property type="entry name" value="TyrNic_aminoTrfase"/>
</dbReference>
<reference evidence="7" key="1">
    <citation type="journal article" date="2023" name="Nat. Commun.">
        <title>Diploid and tetraploid genomes of Acorus and the evolution of monocots.</title>
        <authorList>
            <person name="Ma L."/>
            <person name="Liu K.W."/>
            <person name="Li Z."/>
            <person name="Hsiao Y.Y."/>
            <person name="Qi Y."/>
            <person name="Fu T."/>
            <person name="Tang G.D."/>
            <person name="Zhang D."/>
            <person name="Sun W.H."/>
            <person name="Liu D.K."/>
            <person name="Li Y."/>
            <person name="Chen G.Z."/>
            <person name="Liu X.D."/>
            <person name="Liao X.Y."/>
            <person name="Jiang Y.T."/>
            <person name="Yu X."/>
            <person name="Hao Y."/>
            <person name="Huang J."/>
            <person name="Zhao X.W."/>
            <person name="Ke S."/>
            <person name="Chen Y.Y."/>
            <person name="Wu W.L."/>
            <person name="Hsu J.L."/>
            <person name="Lin Y.F."/>
            <person name="Huang M.D."/>
            <person name="Li C.Y."/>
            <person name="Huang L."/>
            <person name="Wang Z.W."/>
            <person name="Zhao X."/>
            <person name="Zhong W.Y."/>
            <person name="Peng D.H."/>
            <person name="Ahmad S."/>
            <person name="Lan S."/>
            <person name="Zhang J.S."/>
            <person name="Tsai W.C."/>
            <person name="Van de Peer Y."/>
            <person name="Liu Z.J."/>
        </authorList>
    </citation>
    <scope>NUCLEOTIDE SEQUENCE</scope>
    <source>
        <strain evidence="7">CP</strain>
    </source>
</reference>
<dbReference type="InterPro" id="IPR015424">
    <property type="entry name" value="PyrdxlP-dep_Trfase"/>
</dbReference>
<feature type="domain" description="Aminotransferase class I/classII large" evidence="6">
    <location>
        <begin position="287"/>
        <end position="341"/>
    </location>
</feature>
<dbReference type="Proteomes" id="UP001180020">
    <property type="component" value="Unassembled WGS sequence"/>
</dbReference>
<dbReference type="GO" id="GO:0016829">
    <property type="term" value="F:lyase activity"/>
    <property type="evidence" value="ECO:0007669"/>
    <property type="project" value="UniProtKB-KW"/>
</dbReference>
<keyword evidence="7" id="KW-0456">Lyase</keyword>
<dbReference type="GO" id="GO:0030170">
    <property type="term" value="F:pyridoxal phosphate binding"/>
    <property type="evidence" value="ECO:0007669"/>
    <property type="project" value="InterPro"/>
</dbReference>
<dbReference type="GO" id="GO:0004838">
    <property type="term" value="F:L-tyrosine-2-oxoglutarate transaminase activity"/>
    <property type="evidence" value="ECO:0007669"/>
    <property type="project" value="TreeGrafter"/>
</dbReference>
<evidence type="ECO:0000256" key="4">
    <source>
        <dbReference type="PIRNR" id="PIRNR000517"/>
    </source>
</evidence>
<dbReference type="InterPro" id="IPR015422">
    <property type="entry name" value="PyrdxlP-dep_Trfase_small"/>
</dbReference>
<dbReference type="Pfam" id="PF00155">
    <property type="entry name" value="Aminotran_1_2"/>
    <property type="match status" value="2"/>
</dbReference>
<comment type="cofactor">
    <cofactor evidence="1 4 5">
        <name>pyridoxal 5'-phosphate</name>
        <dbReference type="ChEBI" id="CHEBI:597326"/>
    </cofactor>
</comment>
<reference evidence="7" key="2">
    <citation type="submission" date="2023-06" db="EMBL/GenBank/DDBJ databases">
        <authorList>
            <person name="Ma L."/>
            <person name="Liu K.-W."/>
            <person name="Li Z."/>
            <person name="Hsiao Y.-Y."/>
            <person name="Qi Y."/>
            <person name="Fu T."/>
            <person name="Tang G."/>
            <person name="Zhang D."/>
            <person name="Sun W.-H."/>
            <person name="Liu D.-K."/>
            <person name="Li Y."/>
            <person name="Chen G.-Z."/>
            <person name="Liu X.-D."/>
            <person name="Liao X.-Y."/>
            <person name="Jiang Y.-T."/>
            <person name="Yu X."/>
            <person name="Hao Y."/>
            <person name="Huang J."/>
            <person name="Zhao X.-W."/>
            <person name="Ke S."/>
            <person name="Chen Y.-Y."/>
            <person name="Wu W.-L."/>
            <person name="Hsu J.-L."/>
            <person name="Lin Y.-F."/>
            <person name="Huang M.-D."/>
            <person name="Li C.-Y."/>
            <person name="Huang L."/>
            <person name="Wang Z.-W."/>
            <person name="Zhao X."/>
            <person name="Zhong W.-Y."/>
            <person name="Peng D.-H."/>
            <person name="Ahmad S."/>
            <person name="Lan S."/>
            <person name="Zhang J.-S."/>
            <person name="Tsai W.-C."/>
            <person name="Van De Peer Y."/>
            <person name="Liu Z.-J."/>
        </authorList>
    </citation>
    <scope>NUCLEOTIDE SEQUENCE</scope>
    <source>
        <strain evidence="7">CP</strain>
        <tissue evidence="7">Leaves</tissue>
    </source>
</reference>
<keyword evidence="3 4" id="KW-0663">Pyridoxal phosphate</keyword>
<sequence length="353" mass="37868">MENGRGAVKTTTEWRFGVTDDLLSSSRVSIRGVLTKVMGNLPGEGGAAAKPIPLGHGDPSVFPCFRTTTDAEDAIVSAVRSAKFNCYGPTSICPTIPCDLSPDDVYLTSGCTQAIELVLSVLARPGANILLPRPGFPFYEARTAFSGLEARHFDLLPHKGWEIDLDAVEALADENTVAIVLINPGNPCGNVAETAKKLGILVIADEVYGQLAFGETPFIPMGAFGSIVPIITVGSISKRWVVPGWRLGWIVMSDPNGILKQTKIIEGIKGILNITSDPATFIQVELNFSLLKGIEDDVDFCCKLAREESVVILPGSAVGLKNWLRITFAVDPSSLEDGLGRLKSFCKRHSNVE</sequence>
<feature type="domain" description="Aminotransferase class I/classII large" evidence="6">
    <location>
        <begin position="101"/>
        <end position="263"/>
    </location>
</feature>
<organism evidence="7 8">
    <name type="scientific">Acorus calamus</name>
    <name type="common">Sweet flag</name>
    <dbReference type="NCBI Taxonomy" id="4465"/>
    <lineage>
        <taxon>Eukaryota</taxon>
        <taxon>Viridiplantae</taxon>
        <taxon>Streptophyta</taxon>
        <taxon>Embryophyta</taxon>
        <taxon>Tracheophyta</taxon>
        <taxon>Spermatophyta</taxon>
        <taxon>Magnoliopsida</taxon>
        <taxon>Liliopsida</taxon>
        <taxon>Acoraceae</taxon>
        <taxon>Acorus</taxon>
    </lineage>
</organism>
<dbReference type="GO" id="GO:0006572">
    <property type="term" value="P:L-tyrosine catabolic process"/>
    <property type="evidence" value="ECO:0007669"/>
    <property type="project" value="TreeGrafter"/>
</dbReference>
<dbReference type="PROSITE" id="PS00105">
    <property type="entry name" value="AA_TRANSFER_CLASS_1"/>
    <property type="match status" value="1"/>
</dbReference>
<dbReference type="PANTHER" id="PTHR45744:SF11">
    <property type="entry name" value="TYROSINE AMINOTRANSFERASE"/>
    <property type="match status" value="1"/>
</dbReference>